<gene>
    <name evidence="1" type="ORF">L1987_46272</name>
</gene>
<name>A0ACB9G114_9ASTR</name>
<proteinExistence type="predicted"/>
<accession>A0ACB9G114</accession>
<dbReference type="Proteomes" id="UP001056120">
    <property type="component" value="Linkage Group LG15"/>
</dbReference>
<reference evidence="2" key="1">
    <citation type="journal article" date="2022" name="Mol. Ecol. Resour.">
        <title>The genomes of chicory, endive, great burdock and yacon provide insights into Asteraceae palaeo-polyploidization history and plant inulin production.</title>
        <authorList>
            <person name="Fan W."/>
            <person name="Wang S."/>
            <person name="Wang H."/>
            <person name="Wang A."/>
            <person name="Jiang F."/>
            <person name="Liu H."/>
            <person name="Zhao H."/>
            <person name="Xu D."/>
            <person name="Zhang Y."/>
        </authorList>
    </citation>
    <scope>NUCLEOTIDE SEQUENCE [LARGE SCALE GENOMIC DNA]</scope>
    <source>
        <strain evidence="2">cv. Yunnan</strain>
    </source>
</reference>
<organism evidence="1 2">
    <name type="scientific">Smallanthus sonchifolius</name>
    <dbReference type="NCBI Taxonomy" id="185202"/>
    <lineage>
        <taxon>Eukaryota</taxon>
        <taxon>Viridiplantae</taxon>
        <taxon>Streptophyta</taxon>
        <taxon>Embryophyta</taxon>
        <taxon>Tracheophyta</taxon>
        <taxon>Spermatophyta</taxon>
        <taxon>Magnoliopsida</taxon>
        <taxon>eudicotyledons</taxon>
        <taxon>Gunneridae</taxon>
        <taxon>Pentapetalae</taxon>
        <taxon>asterids</taxon>
        <taxon>campanulids</taxon>
        <taxon>Asterales</taxon>
        <taxon>Asteraceae</taxon>
        <taxon>Asteroideae</taxon>
        <taxon>Heliantheae alliance</taxon>
        <taxon>Millerieae</taxon>
        <taxon>Smallanthus</taxon>
    </lineage>
</organism>
<evidence type="ECO:0000313" key="2">
    <source>
        <dbReference type="Proteomes" id="UP001056120"/>
    </source>
</evidence>
<comment type="caution">
    <text evidence="1">The sequence shown here is derived from an EMBL/GenBank/DDBJ whole genome shotgun (WGS) entry which is preliminary data.</text>
</comment>
<reference evidence="1 2" key="2">
    <citation type="journal article" date="2022" name="Mol. Ecol. Resour.">
        <title>The genomes of chicory, endive, great burdock and yacon provide insights into Asteraceae paleo-polyploidization history and plant inulin production.</title>
        <authorList>
            <person name="Fan W."/>
            <person name="Wang S."/>
            <person name="Wang H."/>
            <person name="Wang A."/>
            <person name="Jiang F."/>
            <person name="Liu H."/>
            <person name="Zhao H."/>
            <person name="Xu D."/>
            <person name="Zhang Y."/>
        </authorList>
    </citation>
    <scope>NUCLEOTIDE SEQUENCE [LARGE SCALE GENOMIC DNA]</scope>
    <source>
        <strain evidence="2">cv. Yunnan</strain>
        <tissue evidence="1">Leaves</tissue>
    </source>
</reference>
<sequence length="241" mass="27211">MCPGTSLALKTVHAMFGAMIQCFEWKAGKDGNLTGVDMDKAPGLNIPRANPLRFNLEAWSVVESDYPVRHTLHATLSVENGELVVVPKSSEQFKAIGEATTVMKESISGVFFLPHIIDKSPNEIRPFFLFTHRRIPDSCAQPGAQIVQSNDDEENPKVVIELSKGHQVNIEENIIIKAKCEKGVRKFRLSMPVTPDVEIARSFVLETVSYSLKYLDEDNDWILLTYEEEMQECIESSRRHY</sequence>
<protein>
    <submittedName>
        <fullName evidence="1">Uncharacterized protein</fullName>
    </submittedName>
</protein>
<evidence type="ECO:0000313" key="1">
    <source>
        <dbReference type="EMBL" id="KAI3776487.1"/>
    </source>
</evidence>
<keyword evidence="2" id="KW-1185">Reference proteome</keyword>
<dbReference type="EMBL" id="CM042032">
    <property type="protein sequence ID" value="KAI3776487.1"/>
    <property type="molecule type" value="Genomic_DNA"/>
</dbReference>